<evidence type="ECO:0000256" key="2">
    <source>
        <dbReference type="SAM" id="MobiDB-lite"/>
    </source>
</evidence>
<proteinExistence type="predicted"/>
<dbReference type="EMBL" id="JACRSQ010000006">
    <property type="protein sequence ID" value="MBC8542993.1"/>
    <property type="molecule type" value="Genomic_DNA"/>
</dbReference>
<evidence type="ECO:0000313" key="4">
    <source>
        <dbReference type="EMBL" id="MBC8542993.1"/>
    </source>
</evidence>
<dbReference type="SMART" id="SM00646">
    <property type="entry name" value="Ami_3"/>
    <property type="match status" value="1"/>
</dbReference>
<organism evidence="4 5">
    <name type="scientific">Bianquea renquensis</name>
    <dbReference type="NCBI Taxonomy" id="2763661"/>
    <lineage>
        <taxon>Bacteria</taxon>
        <taxon>Bacillati</taxon>
        <taxon>Bacillota</taxon>
        <taxon>Clostridia</taxon>
        <taxon>Eubacteriales</taxon>
        <taxon>Bianqueaceae</taxon>
        <taxon>Bianquea</taxon>
    </lineage>
</organism>
<name>A0A926DPV2_9FIRM</name>
<dbReference type="PANTHER" id="PTHR30404:SF0">
    <property type="entry name" value="N-ACETYLMURAMOYL-L-ALANINE AMIDASE AMIC"/>
    <property type="match status" value="1"/>
</dbReference>
<evidence type="ECO:0000259" key="3">
    <source>
        <dbReference type="SMART" id="SM00646"/>
    </source>
</evidence>
<dbReference type="GO" id="GO:0030288">
    <property type="term" value="C:outer membrane-bounded periplasmic space"/>
    <property type="evidence" value="ECO:0007669"/>
    <property type="project" value="TreeGrafter"/>
</dbReference>
<feature type="region of interest" description="Disordered" evidence="2">
    <location>
        <begin position="304"/>
        <end position="327"/>
    </location>
</feature>
<reference evidence="4" key="1">
    <citation type="submission" date="2020-08" db="EMBL/GenBank/DDBJ databases">
        <title>Genome public.</title>
        <authorList>
            <person name="Liu C."/>
            <person name="Sun Q."/>
        </authorList>
    </citation>
    <scope>NUCLEOTIDE SEQUENCE</scope>
    <source>
        <strain evidence="4">NSJ-32</strain>
    </source>
</reference>
<evidence type="ECO:0000313" key="5">
    <source>
        <dbReference type="Proteomes" id="UP000657006"/>
    </source>
</evidence>
<feature type="domain" description="MurNAc-LAA" evidence="3">
    <location>
        <begin position="179"/>
        <end position="298"/>
    </location>
</feature>
<sequence>MAKQRRRKQYKLVKPWRLVFTLCIVILLLALLLKLLISGSPPKSEAVVQEISQSSETSYVPPAVQTVSASDISSIKNQMVGYMTGMILANPGNYPTVPDLEPEESYSENSNPASYVYRLVIDPGHGGNDGGNDQGEVKESVLNLEIALKLRNALREKAPEIQVIMTREDDTYVSLEERAKLANELQADFFISIHCNSFQDDTSVNGLETRYWIAKAEEKQEIGMRSQAAAQVLLEKAAAGFGLRQREASKQTLEVLYSCEMPAVLMELGYLSNAEDDAALCDPEIQEQGAQAMADAVVEILRGYEPRNVSDSGDGSAEDSGEDSSES</sequence>
<dbReference type="RefSeq" id="WP_177715189.1">
    <property type="nucleotide sequence ID" value="NZ_JACRSQ010000006.1"/>
</dbReference>
<dbReference type="GO" id="GO:0008745">
    <property type="term" value="F:N-acetylmuramoyl-L-alanine amidase activity"/>
    <property type="evidence" value="ECO:0007669"/>
    <property type="project" value="InterPro"/>
</dbReference>
<evidence type="ECO:0000256" key="1">
    <source>
        <dbReference type="ARBA" id="ARBA00022801"/>
    </source>
</evidence>
<keyword evidence="1" id="KW-0378">Hydrolase</keyword>
<dbReference type="PANTHER" id="PTHR30404">
    <property type="entry name" value="N-ACETYLMURAMOYL-L-ALANINE AMIDASE"/>
    <property type="match status" value="1"/>
</dbReference>
<dbReference type="GO" id="GO:0009253">
    <property type="term" value="P:peptidoglycan catabolic process"/>
    <property type="evidence" value="ECO:0007669"/>
    <property type="project" value="InterPro"/>
</dbReference>
<gene>
    <name evidence="4" type="ORF">H8730_05495</name>
</gene>
<comment type="caution">
    <text evidence="4">The sequence shown here is derived from an EMBL/GenBank/DDBJ whole genome shotgun (WGS) entry which is preliminary data.</text>
</comment>
<feature type="compositionally biased region" description="Acidic residues" evidence="2">
    <location>
        <begin position="316"/>
        <end position="327"/>
    </location>
</feature>
<keyword evidence="5" id="KW-1185">Reference proteome</keyword>
<protein>
    <submittedName>
        <fullName evidence="4">N-acetylmuramoyl-L-alanine amidase</fullName>
    </submittedName>
</protein>
<dbReference type="Proteomes" id="UP000657006">
    <property type="component" value="Unassembled WGS sequence"/>
</dbReference>
<dbReference type="AlphaFoldDB" id="A0A926DPV2"/>
<dbReference type="InterPro" id="IPR050695">
    <property type="entry name" value="N-acetylmuramoyl_amidase_3"/>
</dbReference>
<dbReference type="InterPro" id="IPR002508">
    <property type="entry name" value="MurNAc-LAA_cat"/>
</dbReference>
<accession>A0A926DPV2</accession>
<dbReference type="Pfam" id="PF01520">
    <property type="entry name" value="Amidase_3"/>
    <property type="match status" value="1"/>
</dbReference>
<dbReference type="CDD" id="cd02696">
    <property type="entry name" value="MurNAc-LAA"/>
    <property type="match status" value="1"/>
</dbReference>
<dbReference type="SUPFAM" id="SSF53187">
    <property type="entry name" value="Zn-dependent exopeptidases"/>
    <property type="match status" value="1"/>
</dbReference>
<dbReference type="Gene3D" id="3.40.630.40">
    <property type="entry name" value="Zn-dependent exopeptidases"/>
    <property type="match status" value="1"/>
</dbReference>